<sequence>MHVEIGGWCVDLLADNNDSDIHLLKLVMQEAKKEGVTYGSVGVIPLPPVPPEIAASRVANPSNEPPTKPYVTLLRCGEEEVAKLLQAIGVDLNTVPFSRIEFEE</sequence>
<protein>
    <submittedName>
        <fullName evidence="1">Uncharacterized protein</fullName>
    </submittedName>
</protein>
<dbReference type="AlphaFoldDB" id="A0A0G0Z4U7"/>
<reference evidence="1 2" key="1">
    <citation type="journal article" date="2015" name="Nature">
        <title>rRNA introns, odd ribosomes, and small enigmatic genomes across a large radiation of phyla.</title>
        <authorList>
            <person name="Brown C.T."/>
            <person name="Hug L.A."/>
            <person name="Thomas B.C."/>
            <person name="Sharon I."/>
            <person name="Castelle C.J."/>
            <person name="Singh A."/>
            <person name="Wilkins M.J."/>
            <person name="Williams K.H."/>
            <person name="Banfield J.F."/>
        </authorList>
    </citation>
    <scope>NUCLEOTIDE SEQUENCE [LARGE SCALE GENOMIC DNA]</scope>
</reference>
<evidence type="ECO:0000313" key="1">
    <source>
        <dbReference type="EMBL" id="KKS43750.1"/>
    </source>
</evidence>
<evidence type="ECO:0000313" key="2">
    <source>
        <dbReference type="Proteomes" id="UP000034875"/>
    </source>
</evidence>
<name>A0A0G0Z4U7_9BACT</name>
<dbReference type="Proteomes" id="UP000034875">
    <property type="component" value="Unassembled WGS sequence"/>
</dbReference>
<gene>
    <name evidence="1" type="ORF">UV05_C0022G0013</name>
</gene>
<dbReference type="EMBL" id="LCCZ01000022">
    <property type="protein sequence ID" value="KKS43750.1"/>
    <property type="molecule type" value="Genomic_DNA"/>
</dbReference>
<proteinExistence type="predicted"/>
<accession>A0A0G0Z4U7</accession>
<organism evidence="1 2">
    <name type="scientific">candidate division CPR1 bacterium GW2011_GWA2_42_17</name>
    <dbReference type="NCBI Taxonomy" id="1618341"/>
    <lineage>
        <taxon>Bacteria</taxon>
        <taxon>candidate division CPR1</taxon>
    </lineage>
</organism>
<comment type="caution">
    <text evidence="1">The sequence shown here is derived from an EMBL/GenBank/DDBJ whole genome shotgun (WGS) entry which is preliminary data.</text>
</comment>